<evidence type="ECO:0000256" key="2">
    <source>
        <dbReference type="SAM" id="MobiDB-lite"/>
    </source>
</evidence>
<dbReference type="PANTHER" id="PTHR21228:SF40">
    <property type="entry name" value="LD45607P"/>
    <property type="match status" value="1"/>
</dbReference>
<dbReference type="GO" id="GO:0005759">
    <property type="term" value="C:mitochondrial matrix"/>
    <property type="evidence" value="ECO:0007669"/>
    <property type="project" value="TreeGrafter"/>
</dbReference>
<evidence type="ECO:0000313" key="3">
    <source>
        <dbReference type="EMBL" id="GIL58972.1"/>
    </source>
</evidence>
<organism evidence="3 4">
    <name type="scientific">Volvox africanus</name>
    <dbReference type="NCBI Taxonomy" id="51714"/>
    <lineage>
        <taxon>Eukaryota</taxon>
        <taxon>Viridiplantae</taxon>
        <taxon>Chlorophyta</taxon>
        <taxon>core chlorophytes</taxon>
        <taxon>Chlorophyceae</taxon>
        <taxon>CS clade</taxon>
        <taxon>Chlamydomonadales</taxon>
        <taxon>Volvocaceae</taxon>
        <taxon>Volvox</taxon>
    </lineage>
</organism>
<accession>A0A8J4BCZ1</accession>
<dbReference type="GO" id="GO:1901259">
    <property type="term" value="P:chloroplast rRNA processing"/>
    <property type="evidence" value="ECO:0007669"/>
    <property type="project" value="TreeGrafter"/>
</dbReference>
<keyword evidence="4" id="KW-1185">Reference proteome</keyword>
<dbReference type="GO" id="GO:0035770">
    <property type="term" value="C:ribonucleoprotein granule"/>
    <property type="evidence" value="ECO:0007669"/>
    <property type="project" value="TreeGrafter"/>
</dbReference>
<evidence type="ECO:0008006" key="5">
    <source>
        <dbReference type="Google" id="ProtNLM"/>
    </source>
</evidence>
<feature type="compositionally biased region" description="Low complexity" evidence="2">
    <location>
        <begin position="1157"/>
        <end position="1169"/>
    </location>
</feature>
<evidence type="ECO:0000313" key="4">
    <source>
        <dbReference type="Proteomes" id="UP000747399"/>
    </source>
</evidence>
<dbReference type="GO" id="GO:0009507">
    <property type="term" value="C:chloroplast"/>
    <property type="evidence" value="ECO:0007669"/>
    <property type="project" value="GOC"/>
</dbReference>
<reference evidence="3" key="1">
    <citation type="journal article" date="2021" name="Proc. Natl. Acad. Sci. U.S.A.">
        <title>Three genomes in the algal genus Volvox reveal the fate of a haploid sex-determining region after a transition to homothallism.</title>
        <authorList>
            <person name="Yamamoto K."/>
            <person name="Hamaji T."/>
            <person name="Kawai-Toyooka H."/>
            <person name="Matsuzaki R."/>
            <person name="Takahashi F."/>
            <person name="Nishimura Y."/>
            <person name="Kawachi M."/>
            <person name="Noguchi H."/>
            <person name="Minakuchi Y."/>
            <person name="Umen J.G."/>
            <person name="Toyoda A."/>
            <person name="Nozaki H."/>
        </authorList>
    </citation>
    <scope>NUCLEOTIDE SEQUENCE</scope>
    <source>
        <strain evidence="3">NIES-3780</strain>
    </source>
</reference>
<proteinExistence type="predicted"/>
<feature type="region of interest" description="Disordered" evidence="2">
    <location>
        <begin position="616"/>
        <end position="635"/>
    </location>
</feature>
<comment type="caution">
    <text evidence="3">The sequence shown here is derived from an EMBL/GenBank/DDBJ whole genome shotgun (WGS) entry which is preliminary data.</text>
</comment>
<dbReference type="GO" id="GO:0000963">
    <property type="term" value="P:mitochondrial RNA processing"/>
    <property type="evidence" value="ECO:0007669"/>
    <property type="project" value="TreeGrafter"/>
</dbReference>
<keyword evidence="1" id="KW-0175">Coiled coil</keyword>
<dbReference type="EMBL" id="BNCO01000033">
    <property type="protein sequence ID" value="GIL58972.1"/>
    <property type="molecule type" value="Genomic_DNA"/>
</dbReference>
<dbReference type="PANTHER" id="PTHR21228">
    <property type="entry name" value="FAST LEU-RICH DOMAIN-CONTAINING"/>
    <property type="match status" value="1"/>
</dbReference>
<feature type="region of interest" description="Disordered" evidence="2">
    <location>
        <begin position="1300"/>
        <end position="1334"/>
    </location>
</feature>
<gene>
    <name evidence="3" type="ORF">Vafri_13971</name>
</gene>
<dbReference type="InterPro" id="IPR050870">
    <property type="entry name" value="FAST_kinase"/>
</dbReference>
<feature type="compositionally biased region" description="Low complexity" evidence="2">
    <location>
        <begin position="957"/>
        <end position="971"/>
    </location>
</feature>
<name>A0A8J4BCZ1_9CHLO</name>
<feature type="coiled-coil region" evidence="1">
    <location>
        <begin position="818"/>
        <end position="856"/>
    </location>
</feature>
<protein>
    <recommendedName>
        <fullName evidence="5">RAP domain-containing protein</fullName>
    </recommendedName>
</protein>
<dbReference type="Proteomes" id="UP000747399">
    <property type="component" value="Unassembled WGS sequence"/>
</dbReference>
<feature type="region of interest" description="Disordered" evidence="2">
    <location>
        <begin position="344"/>
        <end position="375"/>
    </location>
</feature>
<dbReference type="GO" id="GO:0044528">
    <property type="term" value="P:regulation of mitochondrial mRNA stability"/>
    <property type="evidence" value="ECO:0007669"/>
    <property type="project" value="TreeGrafter"/>
</dbReference>
<feature type="compositionally biased region" description="Low complexity" evidence="2">
    <location>
        <begin position="355"/>
        <end position="369"/>
    </location>
</feature>
<feature type="region of interest" description="Disordered" evidence="2">
    <location>
        <begin position="1131"/>
        <end position="1184"/>
    </location>
</feature>
<feature type="region of interest" description="Disordered" evidence="2">
    <location>
        <begin position="957"/>
        <end position="988"/>
    </location>
</feature>
<feature type="compositionally biased region" description="Low complexity" evidence="2">
    <location>
        <begin position="620"/>
        <end position="635"/>
    </location>
</feature>
<sequence length="1407" mass="151967">MIFGVSNQICLYILPYRSLKFSPGICMPRGRPSRLQCENVHSKPGPHLCAAFSWRYGRTQIPTPLDTSHTEPLPRVFGHRAHAFAECRRRRWHQVPAPVSPAALPYNVPLTIPEPIPEASALPEEPPLRSEQIDLTLSIKRCRTWQDLRRLYWTNRTRHGVVNVVSYFTRLAALLPDLPELLGEEMYDTTAASVLNPTNDDDDDKLDAGSDAAVGVVGFRAKGGGGGGGGGGSRGRLAAVAVGATRAGAGNAAESRRRQQQQQQRQCSLAERTALRQLLVRLVYDACIFTEDHVAAGRLEEALRNPSDPWDTEAYALYLTECDTTKLRGTGVGGRAGAVNQLQDMAPPDRDRHNQQLPPEGQQPTQPTQSAPALPSPLTFWDWVRDRPELWSDPVEVEVLRGLRHWGAPGRDPSITFAASGGGKTGGSAAVITPAAAVAESAHRKRVPLCYGPLEVTTLAWAAARLQIHRAVPEHAAWLVYDIVHGSYRQMPELDGRQLAQLAYSLAQLGPCVPPGRWQRRFLTATRQRMGEMDPQSLANLAHSLEPLQLVPDPAWLRRFLTVSGPLLEAGRLSGPELTQLAWAVFSLRKRLCRVRRWANELLQVSRTVVEYASRPAVHPPSSSTLSPSSSFWAPSRSHSSHGANAFSAHGAITTPLVEFLPSLLEEVGAPLPPTLIRELQQLLPPLNVPTPSGASANTAETRGPAAVRTSPVTNIGSIENSRSIPEAAGRVPGSGTELEVVEVGNGAERWVTDRAAALLLGAVAGDQSDGGGGGAPHCRMAIWLLRQPPIVFLVTRLWVDSTRAVKDLNSEVRQNAAVGLKQQQLKANEEEEEEEEDVEAQLKALEAGLIQAQSTETAFDFTTYVSRYLRAVGTLSKAAMPGASVLTAAATVAVAPTGAASKEPEPPATSLAAAAVASTSALTANPATKWQPPPSLPLPYQPSAAFLDPLPPFSSSSSPLTTLPSSSRLSADSPEEPSTSAMADVCDDMPNESTPMILMLHTCCWPSTRWLDALAAAATARLYTPGFRAQSLGMLLWSLAGLGYRPQTGWLQPWLRRAAELVGDFRANNLTSVLCALSAWGEMPVGIPAAALRTTLLRLLPTMGARELQLTASALAQLCELPPCQPTEVADVKGLGKPTPTDRGGDGRTMGREFSPGRGSSSISGISIRSRKSRDSSGGADGSVGLFVPVSQVSDARDVKHGDVGPDSGRGVRPTGQMQRLVMPRHRRLEPRIEKLLVQRAVQVSHSYNPRHMARMLRLLVLRLRCIGDLADLQALLLGNAMHLEAVVAEPSQRRRWQRRRHRRWRYDTDSASSGKNRGNEGRGIPEGGHSAAAAAAGRGVEVGWDLDLTQERELRELAAAALDAARAVGPRGTSLSDEEAAMLLPGRWWRAYLTVLDASPFRGQL</sequence>
<dbReference type="GO" id="GO:0003723">
    <property type="term" value="F:RNA binding"/>
    <property type="evidence" value="ECO:0007669"/>
    <property type="project" value="TreeGrafter"/>
</dbReference>
<evidence type="ECO:0000256" key="1">
    <source>
        <dbReference type="SAM" id="Coils"/>
    </source>
</evidence>